<name>A0ABX0VLH6_9ENTR</name>
<evidence type="ECO:0000313" key="3">
    <source>
        <dbReference type="Proteomes" id="UP000697927"/>
    </source>
</evidence>
<comment type="caution">
    <text evidence="2">The sequence shown here is derived from an EMBL/GenBank/DDBJ whole genome shotgun (WGS) entry which is preliminary data.</text>
</comment>
<protein>
    <recommendedName>
        <fullName evidence="4">Inner membrane protein</fullName>
    </recommendedName>
</protein>
<sequence>MTRHYPLFSMLCFGLALIAALAGYFLWQRFYAREFSCHATLVQHHPNETLNLWLNYSVSGGRGMLSMNGHVQNDPSKKINRKIFFSVRKHNSIYHFHSQKNIRFPDDNVNDSWLEKYEPDFFVYPDKSIYIRIGEQQKGNYHFTFATLPAYVCSR</sequence>
<reference evidence="2 3" key="1">
    <citation type="journal article" date="2020" name="Microorganisms">
        <title>Polyphasic Characterisation of Cedecea colo sp. nov., a New Enteric Bacterium Isolated from the Koala Hindgut.</title>
        <authorList>
            <person name="Boath J.M."/>
            <person name="Dakhal S."/>
            <person name="Van T.T.H."/>
            <person name="Moore R.J."/>
            <person name="Dekiwadia C."/>
            <person name="Macreadie I.G."/>
        </authorList>
    </citation>
    <scope>NUCLEOTIDE SEQUENCE [LARGE SCALE GENOMIC DNA]</scope>
    <source>
        <strain evidence="2 3">ZA</strain>
    </source>
</reference>
<organism evidence="2 3">
    <name type="scientific">Cedecea colo</name>
    <dbReference type="NCBI Taxonomy" id="2552946"/>
    <lineage>
        <taxon>Bacteria</taxon>
        <taxon>Pseudomonadati</taxon>
        <taxon>Pseudomonadota</taxon>
        <taxon>Gammaproteobacteria</taxon>
        <taxon>Enterobacterales</taxon>
        <taxon>Enterobacteriaceae</taxon>
        <taxon>Cedecea</taxon>
    </lineage>
</organism>
<dbReference type="Proteomes" id="UP000697927">
    <property type="component" value="Unassembled WGS sequence"/>
</dbReference>
<evidence type="ECO:0000313" key="2">
    <source>
        <dbReference type="EMBL" id="NIY47848.1"/>
    </source>
</evidence>
<dbReference type="RefSeq" id="WP_167610497.1">
    <property type="nucleotide sequence ID" value="NZ_SOYS01000003.1"/>
</dbReference>
<keyword evidence="1" id="KW-0472">Membrane</keyword>
<evidence type="ECO:0008006" key="4">
    <source>
        <dbReference type="Google" id="ProtNLM"/>
    </source>
</evidence>
<gene>
    <name evidence="2" type="ORF">E2L00_09970</name>
</gene>
<evidence type="ECO:0000256" key="1">
    <source>
        <dbReference type="SAM" id="Phobius"/>
    </source>
</evidence>
<keyword evidence="1" id="KW-0812">Transmembrane</keyword>
<dbReference type="EMBL" id="SOYS01000003">
    <property type="protein sequence ID" value="NIY47848.1"/>
    <property type="molecule type" value="Genomic_DNA"/>
</dbReference>
<proteinExistence type="predicted"/>
<keyword evidence="1" id="KW-1133">Transmembrane helix</keyword>
<accession>A0ABX0VLH6</accession>
<feature type="transmembrane region" description="Helical" evidence="1">
    <location>
        <begin position="7"/>
        <end position="27"/>
    </location>
</feature>
<keyword evidence="3" id="KW-1185">Reference proteome</keyword>